<sequence length="69" mass="7866">MTWQKAYLATCIVLEEPEAARALGSSCDEVRRELALDAHSSKQARARRLADAIQSILRDLERMEQPWPI</sequence>
<keyword evidence="2" id="KW-1185">Reference proteome</keyword>
<proteinExistence type="predicted"/>
<dbReference type="RefSeq" id="WP_394844457.1">
    <property type="nucleotide sequence ID" value="NZ_CP089982.1"/>
</dbReference>
<evidence type="ECO:0000313" key="1">
    <source>
        <dbReference type="EMBL" id="WXA93857.1"/>
    </source>
</evidence>
<evidence type="ECO:0008006" key="3">
    <source>
        <dbReference type="Google" id="ProtNLM"/>
    </source>
</evidence>
<name>A0ABZ2K578_9BACT</name>
<evidence type="ECO:0000313" key="2">
    <source>
        <dbReference type="Proteomes" id="UP001379533"/>
    </source>
</evidence>
<organism evidence="1 2">
    <name type="scientific">Pendulispora brunnea</name>
    <dbReference type="NCBI Taxonomy" id="2905690"/>
    <lineage>
        <taxon>Bacteria</taxon>
        <taxon>Pseudomonadati</taxon>
        <taxon>Myxococcota</taxon>
        <taxon>Myxococcia</taxon>
        <taxon>Myxococcales</taxon>
        <taxon>Sorangiineae</taxon>
        <taxon>Pendulisporaceae</taxon>
        <taxon>Pendulispora</taxon>
    </lineage>
</organism>
<accession>A0ABZ2K578</accession>
<gene>
    <name evidence="1" type="ORF">LZC95_46310</name>
</gene>
<dbReference type="Proteomes" id="UP001379533">
    <property type="component" value="Chromosome"/>
</dbReference>
<reference evidence="1 2" key="1">
    <citation type="submission" date="2021-12" db="EMBL/GenBank/DDBJ databases">
        <title>Discovery of the Pendulisporaceae a myxobacterial family with distinct sporulation behavior and unique specialized metabolism.</title>
        <authorList>
            <person name="Garcia R."/>
            <person name="Popoff A."/>
            <person name="Bader C.D."/>
            <person name="Loehr J."/>
            <person name="Walesch S."/>
            <person name="Walt C."/>
            <person name="Boldt J."/>
            <person name="Bunk B."/>
            <person name="Haeckl F.J.F.P.J."/>
            <person name="Gunesch A.P."/>
            <person name="Birkelbach J."/>
            <person name="Nuebel U."/>
            <person name="Pietschmann T."/>
            <person name="Bach T."/>
            <person name="Mueller R."/>
        </authorList>
    </citation>
    <scope>NUCLEOTIDE SEQUENCE [LARGE SCALE GENOMIC DNA]</scope>
    <source>
        <strain evidence="1 2">MSr12523</strain>
    </source>
</reference>
<dbReference type="EMBL" id="CP089982">
    <property type="protein sequence ID" value="WXA93857.1"/>
    <property type="molecule type" value="Genomic_DNA"/>
</dbReference>
<protein>
    <recommendedName>
        <fullName evidence="3">GED domain-containing protein</fullName>
    </recommendedName>
</protein>